<dbReference type="InterPro" id="IPR000182">
    <property type="entry name" value="GNAT_dom"/>
</dbReference>
<dbReference type="AlphaFoldDB" id="X1JIL1"/>
<sequence>KNSLTTITMTANKETETKIFNPTTNEQEFLIRKCILDDIDEVIEVNERELPEDYPFFFYKSILDNFPECFLVAQNKLGKIVAYIMWRVEKAPSINSLKYINKAHLVSIAVSESYRRRGIATILLSNSMKAIKNTKSMNMS</sequence>
<dbReference type="PROSITE" id="PS51186">
    <property type="entry name" value="GNAT"/>
    <property type="match status" value="1"/>
</dbReference>
<dbReference type="EMBL" id="BARU01045568">
    <property type="protein sequence ID" value="GAH94536.1"/>
    <property type="molecule type" value="Genomic_DNA"/>
</dbReference>
<accession>X1JIL1</accession>
<feature type="non-terminal residue" evidence="4">
    <location>
        <position position="1"/>
    </location>
</feature>
<dbReference type="InterPro" id="IPR045047">
    <property type="entry name" value="Ard1-like"/>
</dbReference>
<protein>
    <recommendedName>
        <fullName evidence="3">N-acetyltransferase domain-containing protein</fullName>
    </recommendedName>
</protein>
<evidence type="ECO:0000256" key="2">
    <source>
        <dbReference type="ARBA" id="ARBA00023315"/>
    </source>
</evidence>
<keyword evidence="2" id="KW-0012">Acyltransferase</keyword>
<keyword evidence="1" id="KW-0808">Transferase</keyword>
<dbReference type="CDD" id="cd04301">
    <property type="entry name" value="NAT_SF"/>
    <property type="match status" value="1"/>
</dbReference>
<reference evidence="4" key="1">
    <citation type="journal article" date="2014" name="Front. Microbiol.">
        <title>High frequency of phylogenetically diverse reductive dehalogenase-homologous genes in deep subseafloor sedimentary metagenomes.</title>
        <authorList>
            <person name="Kawai M."/>
            <person name="Futagami T."/>
            <person name="Toyoda A."/>
            <person name="Takaki Y."/>
            <person name="Nishi S."/>
            <person name="Hori S."/>
            <person name="Arai W."/>
            <person name="Tsubouchi T."/>
            <person name="Morono Y."/>
            <person name="Uchiyama I."/>
            <person name="Ito T."/>
            <person name="Fujiyama A."/>
            <person name="Inagaki F."/>
            <person name="Takami H."/>
        </authorList>
    </citation>
    <scope>NUCLEOTIDE SEQUENCE</scope>
    <source>
        <strain evidence="4">Expedition CK06-06</strain>
    </source>
</reference>
<dbReference type="Gene3D" id="3.40.630.30">
    <property type="match status" value="1"/>
</dbReference>
<dbReference type="GO" id="GO:0004596">
    <property type="term" value="F:protein-N-terminal amino-acid acetyltransferase activity"/>
    <property type="evidence" value="ECO:0007669"/>
    <property type="project" value="InterPro"/>
</dbReference>
<dbReference type="PANTHER" id="PTHR23091:SF4">
    <property type="entry name" value="N-TERMINAL AMINO-ACID N(ALPHA)-ACETYLTRANSFERASE NATA"/>
    <property type="match status" value="1"/>
</dbReference>
<dbReference type="Pfam" id="PF00583">
    <property type="entry name" value="Acetyltransf_1"/>
    <property type="match status" value="1"/>
</dbReference>
<name>X1JIL1_9ZZZZ</name>
<evidence type="ECO:0000313" key="4">
    <source>
        <dbReference type="EMBL" id="GAH94536.1"/>
    </source>
</evidence>
<dbReference type="PANTHER" id="PTHR23091">
    <property type="entry name" value="N-TERMINAL ACETYLTRANSFERASE"/>
    <property type="match status" value="1"/>
</dbReference>
<proteinExistence type="predicted"/>
<dbReference type="InterPro" id="IPR016181">
    <property type="entry name" value="Acyl_CoA_acyltransferase"/>
</dbReference>
<organism evidence="4">
    <name type="scientific">marine sediment metagenome</name>
    <dbReference type="NCBI Taxonomy" id="412755"/>
    <lineage>
        <taxon>unclassified sequences</taxon>
        <taxon>metagenomes</taxon>
        <taxon>ecological metagenomes</taxon>
    </lineage>
</organism>
<dbReference type="SUPFAM" id="SSF55729">
    <property type="entry name" value="Acyl-CoA N-acyltransferases (Nat)"/>
    <property type="match status" value="1"/>
</dbReference>
<evidence type="ECO:0000256" key="1">
    <source>
        <dbReference type="ARBA" id="ARBA00022679"/>
    </source>
</evidence>
<dbReference type="GO" id="GO:0031415">
    <property type="term" value="C:NatA complex"/>
    <property type="evidence" value="ECO:0007669"/>
    <property type="project" value="InterPro"/>
</dbReference>
<comment type="caution">
    <text evidence="4">The sequence shown here is derived from an EMBL/GenBank/DDBJ whole genome shotgun (WGS) entry which is preliminary data.</text>
</comment>
<feature type="domain" description="N-acetyltransferase" evidence="3">
    <location>
        <begin position="29"/>
        <end position="140"/>
    </location>
</feature>
<evidence type="ECO:0000259" key="3">
    <source>
        <dbReference type="PROSITE" id="PS51186"/>
    </source>
</evidence>
<gene>
    <name evidence="4" type="ORF">S03H2_69090</name>
</gene>